<proteinExistence type="predicted"/>
<dbReference type="Proteomes" id="UP000441523">
    <property type="component" value="Unassembled WGS sequence"/>
</dbReference>
<dbReference type="AlphaFoldDB" id="A0A6N6MGQ2"/>
<comment type="caution">
    <text evidence="1">The sequence shown here is derived from an EMBL/GenBank/DDBJ whole genome shotgun (WGS) entry which is preliminary data.</text>
</comment>
<keyword evidence="2" id="KW-1185">Reference proteome</keyword>
<sequence>MSDETKELMMVMIAGIALDRAMAHEFSEAAAAFETRGATDAAAILRSRAQYHRVKALELQGRVAALADECDGSIPELFGADR</sequence>
<evidence type="ECO:0000313" key="2">
    <source>
        <dbReference type="Proteomes" id="UP000441523"/>
    </source>
</evidence>
<dbReference type="RefSeq" id="WP_150966264.1">
    <property type="nucleotide sequence ID" value="NZ_VZZJ01000033.1"/>
</dbReference>
<dbReference type="EMBL" id="VZZJ01000033">
    <property type="protein sequence ID" value="KAB1070053.1"/>
    <property type="molecule type" value="Genomic_DNA"/>
</dbReference>
<reference evidence="1 2" key="1">
    <citation type="submission" date="2019-09" db="EMBL/GenBank/DDBJ databases">
        <title>YIM 132548 draft genome.</title>
        <authorList>
            <person name="Jiang L."/>
        </authorList>
    </citation>
    <scope>NUCLEOTIDE SEQUENCE [LARGE SCALE GENOMIC DNA]</scope>
    <source>
        <strain evidence="1 2">YIM 132548</strain>
    </source>
</reference>
<evidence type="ECO:0000313" key="1">
    <source>
        <dbReference type="EMBL" id="KAB1070053.1"/>
    </source>
</evidence>
<gene>
    <name evidence="1" type="ORF">F6X51_24085</name>
</gene>
<protein>
    <recommendedName>
        <fullName evidence="3">DUF892 family protein</fullName>
    </recommendedName>
</protein>
<accession>A0A6N6MGQ2</accession>
<name>A0A6N6MGQ2_9HYPH</name>
<organism evidence="1 2">
    <name type="scientific">Methylobacterium planeticum</name>
    <dbReference type="NCBI Taxonomy" id="2615211"/>
    <lineage>
        <taxon>Bacteria</taxon>
        <taxon>Pseudomonadati</taxon>
        <taxon>Pseudomonadota</taxon>
        <taxon>Alphaproteobacteria</taxon>
        <taxon>Hyphomicrobiales</taxon>
        <taxon>Methylobacteriaceae</taxon>
        <taxon>Methylobacterium</taxon>
    </lineage>
</organism>
<evidence type="ECO:0008006" key="3">
    <source>
        <dbReference type="Google" id="ProtNLM"/>
    </source>
</evidence>